<reference evidence="1" key="1">
    <citation type="submission" date="2018-02" db="EMBL/GenBank/DDBJ databases">
        <title>Rhizophora mucronata_Transcriptome.</title>
        <authorList>
            <person name="Meera S.P."/>
            <person name="Sreeshan A."/>
            <person name="Augustine A."/>
        </authorList>
    </citation>
    <scope>NUCLEOTIDE SEQUENCE</scope>
    <source>
        <tissue evidence="1">Leaf</tissue>
    </source>
</reference>
<accession>A0A2P2QUA5</accession>
<evidence type="ECO:0000313" key="1">
    <source>
        <dbReference type="EMBL" id="MBX70602.1"/>
    </source>
</evidence>
<protein>
    <submittedName>
        <fullName evidence="1">Uncharacterized protein</fullName>
    </submittedName>
</protein>
<dbReference type="EMBL" id="GGEC01090118">
    <property type="protein sequence ID" value="MBX70602.1"/>
    <property type="molecule type" value="Transcribed_RNA"/>
</dbReference>
<name>A0A2P2QUA5_RHIMU</name>
<sequence length="14" mass="1658">MILIHLIIVIHFPV</sequence>
<proteinExistence type="predicted"/>
<organism evidence="1">
    <name type="scientific">Rhizophora mucronata</name>
    <name type="common">Asiatic mangrove</name>
    <dbReference type="NCBI Taxonomy" id="61149"/>
    <lineage>
        <taxon>Eukaryota</taxon>
        <taxon>Viridiplantae</taxon>
        <taxon>Streptophyta</taxon>
        <taxon>Embryophyta</taxon>
        <taxon>Tracheophyta</taxon>
        <taxon>Spermatophyta</taxon>
        <taxon>Magnoliopsida</taxon>
        <taxon>eudicotyledons</taxon>
        <taxon>Gunneridae</taxon>
        <taxon>Pentapetalae</taxon>
        <taxon>rosids</taxon>
        <taxon>fabids</taxon>
        <taxon>Malpighiales</taxon>
        <taxon>Rhizophoraceae</taxon>
        <taxon>Rhizophora</taxon>
    </lineage>
</organism>